<protein>
    <submittedName>
        <fullName evidence="1">Uncharacterized protein</fullName>
    </submittedName>
</protein>
<evidence type="ECO:0000313" key="1">
    <source>
        <dbReference type="EMBL" id="JAE11029.1"/>
    </source>
</evidence>
<proteinExistence type="predicted"/>
<accession>A0A0A9FIH2</accession>
<dbReference type="EMBL" id="GBRH01186867">
    <property type="protein sequence ID" value="JAE11029.1"/>
    <property type="molecule type" value="Transcribed_RNA"/>
</dbReference>
<organism evidence="1">
    <name type="scientific">Arundo donax</name>
    <name type="common">Giant reed</name>
    <name type="synonym">Donax arundinaceus</name>
    <dbReference type="NCBI Taxonomy" id="35708"/>
    <lineage>
        <taxon>Eukaryota</taxon>
        <taxon>Viridiplantae</taxon>
        <taxon>Streptophyta</taxon>
        <taxon>Embryophyta</taxon>
        <taxon>Tracheophyta</taxon>
        <taxon>Spermatophyta</taxon>
        <taxon>Magnoliopsida</taxon>
        <taxon>Liliopsida</taxon>
        <taxon>Poales</taxon>
        <taxon>Poaceae</taxon>
        <taxon>PACMAD clade</taxon>
        <taxon>Arundinoideae</taxon>
        <taxon>Arundineae</taxon>
        <taxon>Arundo</taxon>
    </lineage>
</organism>
<reference evidence="1" key="2">
    <citation type="journal article" date="2015" name="Data Brief">
        <title>Shoot transcriptome of the giant reed, Arundo donax.</title>
        <authorList>
            <person name="Barrero R.A."/>
            <person name="Guerrero F.D."/>
            <person name="Moolhuijzen P."/>
            <person name="Goolsby J.A."/>
            <person name="Tidwell J."/>
            <person name="Bellgard S.E."/>
            <person name="Bellgard M.I."/>
        </authorList>
    </citation>
    <scope>NUCLEOTIDE SEQUENCE</scope>
    <source>
        <tissue evidence="1">Shoot tissue taken approximately 20 cm above the soil surface</tissue>
    </source>
</reference>
<dbReference type="AlphaFoldDB" id="A0A0A9FIH2"/>
<name>A0A0A9FIH2_ARUDO</name>
<sequence>MVPAHYVQEVIPPWFDTSPCIMLVEAHIIWGVGMNSHWLRVFQISSRK</sequence>
<reference evidence="1" key="1">
    <citation type="submission" date="2014-09" db="EMBL/GenBank/DDBJ databases">
        <authorList>
            <person name="Magalhaes I.L.F."/>
            <person name="Oliveira U."/>
            <person name="Santos F.R."/>
            <person name="Vidigal T.H.D.A."/>
            <person name="Brescovit A.D."/>
            <person name="Santos A.J."/>
        </authorList>
    </citation>
    <scope>NUCLEOTIDE SEQUENCE</scope>
    <source>
        <tissue evidence="1">Shoot tissue taken approximately 20 cm above the soil surface</tissue>
    </source>
</reference>